<keyword evidence="1" id="KW-0732">Signal</keyword>
<dbReference type="Pfam" id="PF04348">
    <property type="entry name" value="LppC"/>
    <property type="match status" value="1"/>
</dbReference>
<dbReference type="PROSITE" id="PS51257">
    <property type="entry name" value="PROKAR_LIPOPROTEIN"/>
    <property type="match status" value="1"/>
</dbReference>
<dbReference type="SUPFAM" id="SSF53822">
    <property type="entry name" value="Periplasmic binding protein-like I"/>
    <property type="match status" value="1"/>
</dbReference>
<accession>A0A1R4HFY7</accession>
<gene>
    <name evidence="8" type="ORF">CRENPOLYSF1_640031</name>
</gene>
<keyword evidence="7 8" id="KW-0449">Lipoprotein</keyword>
<dbReference type="GO" id="GO:0031241">
    <property type="term" value="C:periplasmic side of cell outer membrane"/>
    <property type="evidence" value="ECO:0007669"/>
    <property type="project" value="TreeGrafter"/>
</dbReference>
<keyword evidence="4" id="KW-0472">Membrane</keyword>
<evidence type="ECO:0000256" key="3">
    <source>
        <dbReference type="ARBA" id="ARBA00022984"/>
    </source>
</evidence>
<keyword evidence="2" id="KW-0133">Cell shape</keyword>
<evidence type="ECO:0000313" key="9">
    <source>
        <dbReference type="Proteomes" id="UP000195667"/>
    </source>
</evidence>
<dbReference type="PANTHER" id="PTHR38038:SF1">
    <property type="entry name" value="PENICILLIN-BINDING PROTEIN ACTIVATOR LPOA"/>
    <property type="match status" value="1"/>
</dbReference>
<proteinExistence type="predicted"/>
<evidence type="ECO:0000256" key="1">
    <source>
        <dbReference type="ARBA" id="ARBA00022729"/>
    </source>
</evidence>
<dbReference type="InterPro" id="IPR011990">
    <property type="entry name" value="TPR-like_helical_dom_sf"/>
</dbReference>
<dbReference type="Gene3D" id="1.25.40.650">
    <property type="match status" value="1"/>
</dbReference>
<dbReference type="PANTHER" id="PTHR38038">
    <property type="entry name" value="PENICILLIN-BINDING PROTEIN ACTIVATOR LPOA"/>
    <property type="match status" value="1"/>
</dbReference>
<keyword evidence="5" id="KW-0564">Palmitate</keyword>
<dbReference type="EMBL" id="FUKI01000142">
    <property type="protein sequence ID" value="SJM95134.1"/>
    <property type="molecule type" value="Genomic_DNA"/>
</dbReference>
<sequence length="597" mass="65824">MNKLLSVKYNNNNKQPLMQALSLCVLLLSGCSSLQNSSSELYQPTPWALEQNRNRLATIESLIQTNRREEAKNSADIINPDELSTEQKAQLNLLYGQIILSFGDGEQALQRFVQIQAQQLSLPDQIKYFQAKSQAFTSVGDFLSSAKSRIDLEPLLTVSEDHKKNQTLIFENLSLVSDNVLQINQRQVASPLAEWLELASILKAKNQNPAQLNAAIMQWRTTYPSHPANSSFLQNHQKALTDPGSRPKSIALLLPESGVFAEAAKAIHAGVMAAYNHENGDPARPVIHFYDSEKQSATVLYNQALEQGANLIVGPLDKEKIQSLANSVQFNIPVLALNHVQGLNKQNLYQFGLSPLDDAEQITNKAWLDGHRNAMVLTQDNEQGKRVAKFLADSWQRKGGKLISKKTYPPKGTDFSFIAKKLPKLNGNKNLNNTAAGASSNTGKTARTRQDIDVILLSAYSDEARLINAQLHTSPVAVYAMSNVYTGRANPNADAALSGVSFCDAPWLFSSAYTGALSMPALQADWSQFNNQYYRLVAMGIDAYYLAGQLNNLQDTPYYGATGKLSLTDNHRIKRNLVCAKFVAGQPELRGFISSAH</sequence>
<dbReference type="RefSeq" id="WP_087144653.1">
    <property type="nucleotide sequence ID" value="NZ_FUKI01000142.1"/>
</dbReference>
<dbReference type="InterPro" id="IPR028082">
    <property type="entry name" value="Peripla_BP_I"/>
</dbReference>
<dbReference type="CDD" id="cd06339">
    <property type="entry name" value="PBP1_YraM_LppC_lipoprotein-like"/>
    <property type="match status" value="1"/>
</dbReference>
<evidence type="ECO:0000256" key="5">
    <source>
        <dbReference type="ARBA" id="ARBA00023139"/>
    </source>
</evidence>
<evidence type="ECO:0000256" key="6">
    <source>
        <dbReference type="ARBA" id="ARBA00023237"/>
    </source>
</evidence>
<evidence type="ECO:0000313" key="8">
    <source>
        <dbReference type="EMBL" id="SJM95134.1"/>
    </source>
</evidence>
<dbReference type="AlphaFoldDB" id="A0A1R4HFY7"/>
<dbReference type="GO" id="GO:0009252">
    <property type="term" value="P:peptidoglycan biosynthetic process"/>
    <property type="evidence" value="ECO:0007669"/>
    <property type="project" value="UniProtKB-KW"/>
</dbReference>
<evidence type="ECO:0000256" key="2">
    <source>
        <dbReference type="ARBA" id="ARBA00022960"/>
    </source>
</evidence>
<dbReference type="Proteomes" id="UP000195667">
    <property type="component" value="Unassembled WGS sequence"/>
</dbReference>
<protein>
    <submittedName>
        <fullName evidence="8">LppC family lipoprotein</fullName>
    </submittedName>
</protein>
<evidence type="ECO:0000256" key="4">
    <source>
        <dbReference type="ARBA" id="ARBA00023136"/>
    </source>
</evidence>
<organism evidence="8 9">
    <name type="scientific">Crenothrix polyspora</name>
    <dbReference type="NCBI Taxonomy" id="360316"/>
    <lineage>
        <taxon>Bacteria</taxon>
        <taxon>Pseudomonadati</taxon>
        <taxon>Pseudomonadota</taxon>
        <taxon>Gammaproteobacteria</taxon>
        <taxon>Methylococcales</taxon>
        <taxon>Crenotrichaceae</taxon>
        <taxon>Crenothrix</taxon>
    </lineage>
</organism>
<dbReference type="Gene3D" id="1.25.40.10">
    <property type="entry name" value="Tetratricopeptide repeat domain"/>
    <property type="match status" value="1"/>
</dbReference>
<dbReference type="InterPro" id="IPR007443">
    <property type="entry name" value="LpoA"/>
</dbReference>
<keyword evidence="3" id="KW-0573">Peptidoglycan synthesis</keyword>
<keyword evidence="9" id="KW-1185">Reference proteome</keyword>
<keyword evidence="6" id="KW-0998">Cell outer membrane</keyword>
<evidence type="ECO:0000256" key="7">
    <source>
        <dbReference type="ARBA" id="ARBA00023288"/>
    </source>
</evidence>
<dbReference type="Gene3D" id="3.40.50.2300">
    <property type="match status" value="2"/>
</dbReference>
<dbReference type="OrthoDB" id="6708821at2"/>
<dbReference type="GO" id="GO:0008360">
    <property type="term" value="P:regulation of cell shape"/>
    <property type="evidence" value="ECO:0007669"/>
    <property type="project" value="UniProtKB-KW"/>
</dbReference>
<dbReference type="GO" id="GO:0030234">
    <property type="term" value="F:enzyme regulator activity"/>
    <property type="evidence" value="ECO:0007669"/>
    <property type="project" value="TreeGrafter"/>
</dbReference>
<reference evidence="9" key="1">
    <citation type="submission" date="2017-02" db="EMBL/GenBank/DDBJ databases">
        <authorList>
            <person name="Daims H."/>
        </authorList>
    </citation>
    <scope>NUCLEOTIDE SEQUENCE [LARGE SCALE GENOMIC DNA]</scope>
</reference>
<name>A0A1R4HFY7_9GAMM</name>